<dbReference type="GO" id="GO:0000976">
    <property type="term" value="F:transcription cis-regulatory region binding"/>
    <property type="evidence" value="ECO:0007669"/>
    <property type="project" value="TreeGrafter"/>
</dbReference>
<dbReference type="Gene3D" id="1.10.10.10">
    <property type="entry name" value="Winged helix-like DNA-binding domain superfamily/Winged helix DNA-binding domain"/>
    <property type="match status" value="1"/>
</dbReference>
<dbReference type="InterPro" id="IPR001867">
    <property type="entry name" value="OmpR/PhoB-type_DNA-bd"/>
</dbReference>
<name>A0A382AZ68_9ZZZZ</name>
<keyword evidence="2" id="KW-0902">Two-component regulatory system</keyword>
<dbReference type="FunFam" id="1.10.10.10:FF:000018">
    <property type="entry name" value="DNA-binding response regulator ResD"/>
    <property type="match status" value="1"/>
</dbReference>
<keyword evidence="1" id="KW-0597">Phosphoprotein</keyword>
<dbReference type="SMART" id="SM00862">
    <property type="entry name" value="Trans_reg_C"/>
    <property type="match status" value="1"/>
</dbReference>
<proteinExistence type="predicted"/>
<organism evidence="5">
    <name type="scientific">marine metagenome</name>
    <dbReference type="NCBI Taxonomy" id="408172"/>
    <lineage>
        <taxon>unclassified sequences</taxon>
        <taxon>metagenomes</taxon>
        <taxon>ecological metagenomes</taxon>
    </lineage>
</organism>
<reference evidence="5" key="1">
    <citation type="submission" date="2018-05" db="EMBL/GenBank/DDBJ databases">
        <authorList>
            <person name="Lanie J.A."/>
            <person name="Ng W.-L."/>
            <person name="Kazmierczak K.M."/>
            <person name="Andrzejewski T.M."/>
            <person name="Davidsen T.M."/>
            <person name="Wayne K.J."/>
            <person name="Tettelin H."/>
            <person name="Glass J.I."/>
            <person name="Rusch D."/>
            <person name="Podicherti R."/>
            <person name="Tsui H.-C.T."/>
            <person name="Winkler M.E."/>
        </authorList>
    </citation>
    <scope>NUCLEOTIDE SEQUENCE</scope>
</reference>
<dbReference type="CDD" id="cd00383">
    <property type="entry name" value="trans_reg_C"/>
    <property type="match status" value="1"/>
</dbReference>
<dbReference type="Pfam" id="PF00486">
    <property type="entry name" value="Trans_reg_C"/>
    <property type="match status" value="1"/>
</dbReference>
<feature type="domain" description="OmpR/PhoB-type" evidence="4">
    <location>
        <begin position="127"/>
        <end position="225"/>
    </location>
</feature>
<dbReference type="GO" id="GO:0000156">
    <property type="term" value="F:phosphorelay response regulator activity"/>
    <property type="evidence" value="ECO:0007669"/>
    <property type="project" value="TreeGrafter"/>
</dbReference>
<dbReference type="GO" id="GO:0006355">
    <property type="term" value="P:regulation of DNA-templated transcription"/>
    <property type="evidence" value="ECO:0007669"/>
    <property type="project" value="InterPro"/>
</dbReference>
<dbReference type="SUPFAM" id="SSF46894">
    <property type="entry name" value="C-terminal effector domain of the bipartite response regulators"/>
    <property type="match status" value="1"/>
</dbReference>
<evidence type="ECO:0000256" key="1">
    <source>
        <dbReference type="ARBA" id="ARBA00022553"/>
    </source>
</evidence>
<evidence type="ECO:0000256" key="3">
    <source>
        <dbReference type="ARBA" id="ARBA00023125"/>
    </source>
</evidence>
<dbReference type="InterPro" id="IPR016032">
    <property type="entry name" value="Sig_transdc_resp-reg_C-effctor"/>
</dbReference>
<dbReference type="AlphaFoldDB" id="A0A382AZ68"/>
<evidence type="ECO:0000313" key="5">
    <source>
        <dbReference type="EMBL" id="SVB06332.1"/>
    </source>
</evidence>
<dbReference type="PANTHER" id="PTHR48111">
    <property type="entry name" value="REGULATOR OF RPOS"/>
    <property type="match status" value="1"/>
</dbReference>
<dbReference type="PROSITE" id="PS51755">
    <property type="entry name" value="OMPR_PHOB"/>
    <property type="match status" value="1"/>
</dbReference>
<dbReference type="GO" id="GO:0032993">
    <property type="term" value="C:protein-DNA complex"/>
    <property type="evidence" value="ECO:0007669"/>
    <property type="project" value="TreeGrafter"/>
</dbReference>
<evidence type="ECO:0000259" key="4">
    <source>
        <dbReference type="PROSITE" id="PS51755"/>
    </source>
</evidence>
<dbReference type="InterPro" id="IPR039420">
    <property type="entry name" value="WalR-like"/>
</dbReference>
<dbReference type="GO" id="GO:0005829">
    <property type="term" value="C:cytosol"/>
    <property type="evidence" value="ECO:0007669"/>
    <property type="project" value="TreeGrafter"/>
</dbReference>
<gene>
    <name evidence="5" type="ORF">METZ01_LOCUS159186</name>
</gene>
<sequence>MNIAHNKSNDLTRENICQLLAEEMVTPIFVSNSNESETFMGQVDIAEASPLIIMDLGFLNRAQTSKVSELCKEKNLPTLAIISSEDLMSLDTDMIITDFIVAPFLEEELIMRSIFSVKRSTTGSLKEELINRGDLTINPSNYEVLINNSRINLRFKEYELLLLLASNPGRVYDRATLLNQIWGYDYFGGTRTVDVHIRRLRSKIENNSENPYIETIWNVGYRFRSSS</sequence>
<dbReference type="PANTHER" id="PTHR48111:SF40">
    <property type="entry name" value="PHOSPHATE REGULON TRANSCRIPTIONAL REGULATORY PROTEIN PHOB"/>
    <property type="match status" value="1"/>
</dbReference>
<keyword evidence="3" id="KW-0238">DNA-binding</keyword>
<protein>
    <recommendedName>
        <fullName evidence="4">OmpR/PhoB-type domain-containing protein</fullName>
    </recommendedName>
</protein>
<dbReference type="InterPro" id="IPR036388">
    <property type="entry name" value="WH-like_DNA-bd_sf"/>
</dbReference>
<dbReference type="EMBL" id="UINC01027308">
    <property type="protein sequence ID" value="SVB06332.1"/>
    <property type="molecule type" value="Genomic_DNA"/>
</dbReference>
<accession>A0A382AZ68</accession>
<evidence type="ECO:0000256" key="2">
    <source>
        <dbReference type="ARBA" id="ARBA00023012"/>
    </source>
</evidence>